<dbReference type="Proteomes" id="UP000823904">
    <property type="component" value="Unassembled WGS sequence"/>
</dbReference>
<dbReference type="Pfam" id="PF01966">
    <property type="entry name" value="HD"/>
    <property type="match status" value="1"/>
</dbReference>
<evidence type="ECO:0000313" key="3">
    <source>
        <dbReference type="Proteomes" id="UP000823904"/>
    </source>
</evidence>
<dbReference type="CDD" id="cd00077">
    <property type="entry name" value="HDc"/>
    <property type="match status" value="1"/>
</dbReference>
<dbReference type="Gene3D" id="1.10.3210.10">
    <property type="entry name" value="Hypothetical protein af1432"/>
    <property type="match status" value="1"/>
</dbReference>
<protein>
    <submittedName>
        <fullName evidence="2">HD domain-containing protein</fullName>
    </submittedName>
</protein>
<reference evidence="2" key="1">
    <citation type="journal article" date="2021" name="PeerJ">
        <title>Extensive microbial diversity within the chicken gut microbiome revealed by metagenomics and culture.</title>
        <authorList>
            <person name="Gilroy R."/>
            <person name="Ravi A."/>
            <person name="Getino M."/>
            <person name="Pursley I."/>
            <person name="Horton D.L."/>
            <person name="Alikhan N.F."/>
            <person name="Baker D."/>
            <person name="Gharbi K."/>
            <person name="Hall N."/>
            <person name="Watson M."/>
            <person name="Adriaenssens E.M."/>
            <person name="Foster-Nyarko E."/>
            <person name="Jarju S."/>
            <person name="Secka A."/>
            <person name="Antonio M."/>
            <person name="Oren A."/>
            <person name="Chaudhuri R.R."/>
            <person name="La Ragione R."/>
            <person name="Hildebrand F."/>
            <person name="Pallen M.J."/>
        </authorList>
    </citation>
    <scope>NUCLEOTIDE SEQUENCE</scope>
    <source>
        <strain evidence="2">ChiSjej3B21-8574</strain>
    </source>
</reference>
<sequence>MTTGALIKEMTAYYEGDPKRIQHFLKVYAYARTIGEEEGLDKETQDILETAAVTHDIGIKLSERKYNSSSGKYQEIEGPAEAEKMLTKLGCDRTKMERVCYLIGHHHTYQEIDGIDYQILVEADFLVNLAEEHAKDTTVDSVRQKIFRTETGKFLLEKIFSKKS</sequence>
<reference evidence="2" key="2">
    <citation type="submission" date="2021-04" db="EMBL/GenBank/DDBJ databases">
        <authorList>
            <person name="Gilroy R."/>
        </authorList>
    </citation>
    <scope>NUCLEOTIDE SEQUENCE</scope>
    <source>
        <strain evidence="2">ChiSjej3B21-8574</strain>
    </source>
</reference>
<dbReference type="AlphaFoldDB" id="A0A9D2PJ09"/>
<dbReference type="InterPro" id="IPR003607">
    <property type="entry name" value="HD/PDEase_dom"/>
</dbReference>
<evidence type="ECO:0000259" key="1">
    <source>
        <dbReference type="Pfam" id="PF01966"/>
    </source>
</evidence>
<dbReference type="SUPFAM" id="SSF109604">
    <property type="entry name" value="HD-domain/PDEase-like"/>
    <property type="match status" value="1"/>
</dbReference>
<evidence type="ECO:0000313" key="2">
    <source>
        <dbReference type="EMBL" id="HJC50315.1"/>
    </source>
</evidence>
<comment type="caution">
    <text evidence="2">The sequence shown here is derived from an EMBL/GenBank/DDBJ whole genome shotgun (WGS) entry which is preliminary data.</text>
</comment>
<dbReference type="EMBL" id="DWWD01000026">
    <property type="protein sequence ID" value="HJC50315.1"/>
    <property type="molecule type" value="Genomic_DNA"/>
</dbReference>
<organism evidence="2 3">
    <name type="scientific">Candidatus Anaerostipes avistercoris</name>
    <dbReference type="NCBI Taxonomy" id="2838462"/>
    <lineage>
        <taxon>Bacteria</taxon>
        <taxon>Bacillati</taxon>
        <taxon>Bacillota</taxon>
        <taxon>Clostridia</taxon>
        <taxon>Lachnospirales</taxon>
        <taxon>Lachnospiraceae</taxon>
        <taxon>Anaerostipes</taxon>
    </lineage>
</organism>
<gene>
    <name evidence="2" type="ORF">H9754_07060</name>
</gene>
<accession>A0A9D2PJ09</accession>
<name>A0A9D2PJ09_9FIRM</name>
<dbReference type="InterPro" id="IPR006674">
    <property type="entry name" value="HD_domain"/>
</dbReference>
<feature type="domain" description="HD" evidence="1">
    <location>
        <begin position="20"/>
        <end position="113"/>
    </location>
</feature>
<proteinExistence type="predicted"/>